<evidence type="ECO:0000256" key="1">
    <source>
        <dbReference type="ARBA" id="ARBA00007569"/>
    </source>
</evidence>
<dbReference type="EMBL" id="JAATJA010000001">
    <property type="protein sequence ID" value="NJB67689.1"/>
    <property type="molecule type" value="Genomic_DNA"/>
</dbReference>
<dbReference type="PANTHER" id="PTHR10884">
    <property type="entry name" value="NADH DEHYDROGENASE UBIQUINONE IRON-SULFUR PROTEIN 3"/>
    <property type="match status" value="1"/>
</dbReference>
<dbReference type="GO" id="GO:0008137">
    <property type="term" value="F:NADH dehydrogenase (ubiquinone) activity"/>
    <property type="evidence" value="ECO:0007669"/>
    <property type="project" value="InterPro"/>
</dbReference>
<dbReference type="Gene3D" id="3.30.460.80">
    <property type="entry name" value="NADH:ubiquinone oxidoreductase, 30kDa subunit"/>
    <property type="match status" value="1"/>
</dbReference>
<name>A0A846QSR5_9BACT</name>
<dbReference type="RefSeq" id="WP_167940723.1">
    <property type="nucleotide sequence ID" value="NZ_JAATJA010000001.1"/>
</dbReference>
<feature type="domain" description="NADH:ubiquinone oxidoreductase 30kDa subunit" evidence="3">
    <location>
        <begin position="37"/>
        <end position="136"/>
    </location>
</feature>
<evidence type="ECO:0000259" key="3">
    <source>
        <dbReference type="Pfam" id="PF00329"/>
    </source>
</evidence>
<organism evidence="4 5">
    <name type="scientific">Desulfobaculum xiamenense</name>
    <dbReference type="NCBI Taxonomy" id="995050"/>
    <lineage>
        <taxon>Bacteria</taxon>
        <taxon>Pseudomonadati</taxon>
        <taxon>Thermodesulfobacteriota</taxon>
        <taxon>Desulfovibrionia</taxon>
        <taxon>Desulfovibrionales</taxon>
        <taxon>Desulfovibrionaceae</taxon>
        <taxon>Desulfobaculum</taxon>
    </lineage>
</organism>
<reference evidence="4 5" key="1">
    <citation type="submission" date="2020-03" db="EMBL/GenBank/DDBJ databases">
        <title>Genomic Encyclopedia of Type Strains, Phase IV (KMG-IV): sequencing the most valuable type-strain genomes for metagenomic binning, comparative biology and taxonomic classification.</title>
        <authorList>
            <person name="Goeker M."/>
        </authorList>
    </citation>
    <scope>NUCLEOTIDE SEQUENCE [LARGE SCALE GENOMIC DNA]</scope>
    <source>
        <strain evidence="4 5">DSM 24233</strain>
    </source>
</reference>
<comment type="caution">
    <text evidence="4">The sequence shown here is derived from an EMBL/GenBank/DDBJ whole genome shotgun (WGS) entry which is preliminary data.</text>
</comment>
<evidence type="ECO:0000313" key="4">
    <source>
        <dbReference type="EMBL" id="NJB67689.1"/>
    </source>
</evidence>
<evidence type="ECO:0000256" key="2">
    <source>
        <dbReference type="SAM" id="MobiDB-lite"/>
    </source>
</evidence>
<gene>
    <name evidence="4" type="ORF">GGQ74_001329</name>
</gene>
<dbReference type="SUPFAM" id="SSF143243">
    <property type="entry name" value="Nqo5-like"/>
    <property type="match status" value="1"/>
</dbReference>
<dbReference type="Proteomes" id="UP000580856">
    <property type="component" value="Unassembled WGS sequence"/>
</dbReference>
<feature type="compositionally biased region" description="Acidic residues" evidence="2">
    <location>
        <begin position="185"/>
        <end position="198"/>
    </location>
</feature>
<sequence length="198" mass="22389">MQWLNDLTSVCNAACDPVRTGQHWRILLEPTMLRPAVRRILAEGYFLEDVTCMDMQEGYVVLYHFDHYERHGRITLKLVVPHDAPELPSIAGIYQGAEWHERECMDFYPVVFRGNPNPSRLLLPDDMQEKPLVKDATKRVSMLDVFSFTDLVHCAADHPVVRAMEEHREAARLAAEQAAEKAAESDAEGAAGEDGEEA</sequence>
<proteinExistence type="inferred from homology"/>
<dbReference type="InterPro" id="IPR001268">
    <property type="entry name" value="NADH_UbQ_OxRdtase_30kDa_su"/>
</dbReference>
<keyword evidence="5" id="KW-1185">Reference proteome</keyword>
<dbReference type="AlphaFoldDB" id="A0A846QSR5"/>
<dbReference type="InterPro" id="IPR037232">
    <property type="entry name" value="NADH_quin_OxRdtase_su_C/D-like"/>
</dbReference>
<evidence type="ECO:0000313" key="5">
    <source>
        <dbReference type="Proteomes" id="UP000580856"/>
    </source>
</evidence>
<feature type="region of interest" description="Disordered" evidence="2">
    <location>
        <begin position="174"/>
        <end position="198"/>
    </location>
</feature>
<dbReference type="PANTHER" id="PTHR10884:SF14">
    <property type="entry name" value="NADH DEHYDROGENASE [UBIQUINONE] IRON-SULFUR PROTEIN 3, MITOCHONDRIAL"/>
    <property type="match status" value="1"/>
</dbReference>
<accession>A0A846QSR5</accession>
<protein>
    <submittedName>
        <fullName evidence="4">NADH-quinone oxidoreductase subunit C</fullName>
    </submittedName>
</protein>
<comment type="similarity">
    <text evidence="1">Belongs to the complex I 30 kDa subunit family.</text>
</comment>
<dbReference type="Pfam" id="PF00329">
    <property type="entry name" value="Complex1_30kDa"/>
    <property type="match status" value="1"/>
</dbReference>